<name>A0ABU6QZ39_9FABA</name>
<evidence type="ECO:0000256" key="1">
    <source>
        <dbReference type="ARBA" id="ARBA00004370"/>
    </source>
</evidence>
<accession>A0ABU6QZ39</accession>
<dbReference type="SUPFAM" id="SSF56112">
    <property type="entry name" value="Protein kinase-like (PK-like)"/>
    <property type="match status" value="1"/>
</dbReference>
<reference evidence="8 9" key="1">
    <citation type="journal article" date="2023" name="Plants (Basel)">
        <title>Bridging the Gap: Combining Genomics and Transcriptomics Approaches to Understand Stylosanthes scabra, an Orphan Legume from the Brazilian Caatinga.</title>
        <authorList>
            <person name="Ferreira-Neto J.R.C."/>
            <person name="da Silva M.D."/>
            <person name="Binneck E."/>
            <person name="de Melo N.F."/>
            <person name="da Silva R.H."/>
            <person name="de Melo A.L.T.M."/>
            <person name="Pandolfi V."/>
            <person name="Bustamante F.O."/>
            <person name="Brasileiro-Vidal A.C."/>
            <person name="Benko-Iseppon A.M."/>
        </authorList>
    </citation>
    <scope>NUCLEOTIDE SEQUENCE [LARGE SCALE GENOMIC DNA]</scope>
    <source>
        <tissue evidence="8">Leaves</tissue>
    </source>
</reference>
<proteinExistence type="predicted"/>
<keyword evidence="6" id="KW-0472">Membrane</keyword>
<dbReference type="InterPro" id="IPR001245">
    <property type="entry name" value="Ser-Thr/Tyr_kinase_cat_dom"/>
</dbReference>
<dbReference type="InterPro" id="IPR000719">
    <property type="entry name" value="Prot_kinase_dom"/>
</dbReference>
<dbReference type="PANTHER" id="PTHR27008:SF596">
    <property type="entry name" value="OS02G0215500 PROTEIN"/>
    <property type="match status" value="1"/>
</dbReference>
<feature type="domain" description="Protein kinase" evidence="7">
    <location>
        <begin position="1"/>
        <end position="214"/>
    </location>
</feature>
<evidence type="ECO:0000256" key="4">
    <source>
        <dbReference type="ARBA" id="ARBA00022737"/>
    </source>
</evidence>
<evidence type="ECO:0000256" key="6">
    <source>
        <dbReference type="ARBA" id="ARBA00023136"/>
    </source>
</evidence>
<keyword evidence="9" id="KW-1185">Reference proteome</keyword>
<keyword evidence="4" id="KW-0677">Repeat</keyword>
<evidence type="ECO:0000259" key="7">
    <source>
        <dbReference type="PROSITE" id="PS50011"/>
    </source>
</evidence>
<dbReference type="EMBL" id="JASCZI010004249">
    <property type="protein sequence ID" value="MED6117080.1"/>
    <property type="molecule type" value="Genomic_DNA"/>
</dbReference>
<gene>
    <name evidence="8" type="ORF">PIB30_106573</name>
</gene>
<evidence type="ECO:0000313" key="8">
    <source>
        <dbReference type="EMBL" id="MED6117080.1"/>
    </source>
</evidence>
<dbReference type="InterPro" id="IPR051809">
    <property type="entry name" value="Plant_receptor-like_S/T_kinase"/>
</dbReference>
<dbReference type="Pfam" id="PF07714">
    <property type="entry name" value="PK_Tyr_Ser-Thr"/>
    <property type="match status" value="1"/>
</dbReference>
<evidence type="ECO:0000313" key="9">
    <source>
        <dbReference type="Proteomes" id="UP001341840"/>
    </source>
</evidence>
<dbReference type="Gene3D" id="1.10.510.10">
    <property type="entry name" value="Transferase(Phosphotransferase) domain 1"/>
    <property type="match status" value="1"/>
</dbReference>
<keyword evidence="2" id="KW-0433">Leucine-rich repeat</keyword>
<evidence type="ECO:0000256" key="5">
    <source>
        <dbReference type="ARBA" id="ARBA00022989"/>
    </source>
</evidence>
<keyword evidence="5" id="KW-1133">Transmembrane helix</keyword>
<protein>
    <recommendedName>
        <fullName evidence="7">Protein kinase domain-containing protein</fullName>
    </recommendedName>
</protein>
<comment type="subcellular location">
    <subcellularLocation>
        <location evidence="1">Membrane</location>
    </subcellularLocation>
</comment>
<dbReference type="PROSITE" id="PS50011">
    <property type="entry name" value="PROTEIN_KINASE_DOM"/>
    <property type="match status" value="1"/>
</dbReference>
<keyword evidence="3" id="KW-0812">Transmembrane</keyword>
<dbReference type="SMART" id="SM00220">
    <property type="entry name" value="S_TKc"/>
    <property type="match status" value="1"/>
</dbReference>
<organism evidence="8 9">
    <name type="scientific">Stylosanthes scabra</name>
    <dbReference type="NCBI Taxonomy" id="79078"/>
    <lineage>
        <taxon>Eukaryota</taxon>
        <taxon>Viridiplantae</taxon>
        <taxon>Streptophyta</taxon>
        <taxon>Embryophyta</taxon>
        <taxon>Tracheophyta</taxon>
        <taxon>Spermatophyta</taxon>
        <taxon>Magnoliopsida</taxon>
        <taxon>eudicotyledons</taxon>
        <taxon>Gunneridae</taxon>
        <taxon>Pentapetalae</taxon>
        <taxon>rosids</taxon>
        <taxon>fabids</taxon>
        <taxon>Fabales</taxon>
        <taxon>Fabaceae</taxon>
        <taxon>Papilionoideae</taxon>
        <taxon>50 kb inversion clade</taxon>
        <taxon>dalbergioids sensu lato</taxon>
        <taxon>Dalbergieae</taxon>
        <taxon>Pterocarpus clade</taxon>
        <taxon>Stylosanthes</taxon>
    </lineage>
</organism>
<evidence type="ECO:0000256" key="3">
    <source>
        <dbReference type="ARBA" id="ARBA00022692"/>
    </source>
</evidence>
<dbReference type="InterPro" id="IPR011009">
    <property type="entry name" value="Kinase-like_dom_sf"/>
</dbReference>
<comment type="caution">
    <text evidence="8">The sequence shown here is derived from an EMBL/GenBank/DDBJ whole genome shotgun (WGS) entry which is preliminary data.</text>
</comment>
<sequence>LAWETLYRGTPVHFERPVVVKALNLQTCGASKSFVAECKARGKIKHRNLLSILTCCSSVDYKGNNFKAIVFEFMSNRSLETLLHNNAEDSESINMSLNLIQRVNIALDVAFALDYLHNDSWEAVVHCDIKPNNVLLDDDMVAHLGDFGLARLIHDATSHSSSNQASSSTIKGTIGYILPEYGAGGSASIVGDMYSYGILLLEMITGKKPTDSMY</sequence>
<feature type="non-terminal residue" evidence="8">
    <location>
        <position position="1"/>
    </location>
</feature>
<dbReference type="PROSITE" id="PS00108">
    <property type="entry name" value="PROTEIN_KINASE_ST"/>
    <property type="match status" value="1"/>
</dbReference>
<evidence type="ECO:0000256" key="2">
    <source>
        <dbReference type="ARBA" id="ARBA00022614"/>
    </source>
</evidence>
<dbReference type="InterPro" id="IPR008271">
    <property type="entry name" value="Ser/Thr_kinase_AS"/>
</dbReference>
<dbReference type="PANTHER" id="PTHR27008">
    <property type="entry name" value="OS04G0122200 PROTEIN"/>
    <property type="match status" value="1"/>
</dbReference>
<dbReference type="Proteomes" id="UP001341840">
    <property type="component" value="Unassembled WGS sequence"/>
</dbReference>